<evidence type="ECO:0000313" key="14">
    <source>
        <dbReference type="Proteomes" id="UP000199675"/>
    </source>
</evidence>
<dbReference type="EMBL" id="FNNE01000009">
    <property type="protein sequence ID" value="SDX41555.1"/>
    <property type="molecule type" value="Genomic_DNA"/>
</dbReference>
<evidence type="ECO:0000256" key="1">
    <source>
        <dbReference type="ARBA" id="ARBA00004377"/>
    </source>
</evidence>
<proteinExistence type="inferred from homology"/>
<keyword evidence="6" id="KW-0812">Transmembrane</keyword>
<keyword evidence="5" id="KW-0997">Cell inner membrane</keyword>
<keyword evidence="14" id="KW-1185">Reference proteome</keyword>
<dbReference type="GO" id="GO:0005886">
    <property type="term" value="C:plasma membrane"/>
    <property type="evidence" value="ECO:0007669"/>
    <property type="project" value="UniProtKB-SubCell"/>
</dbReference>
<feature type="domain" description="GspL periplasmic" evidence="12">
    <location>
        <begin position="274"/>
        <end position="431"/>
    </location>
</feature>
<comment type="similarity">
    <text evidence="2 10">Belongs to the GSP L family.</text>
</comment>
<gene>
    <name evidence="13" type="ORF">SAMN04487960_10937</name>
</gene>
<keyword evidence="4" id="KW-1003">Cell membrane</keyword>
<evidence type="ECO:0000256" key="2">
    <source>
        <dbReference type="ARBA" id="ARBA00005318"/>
    </source>
</evidence>
<dbReference type="InterPro" id="IPR007812">
    <property type="entry name" value="T2SS_protein-GspL"/>
</dbReference>
<keyword evidence="9" id="KW-0472">Membrane</keyword>
<dbReference type="Gene3D" id="3.30.1360.100">
    <property type="entry name" value="General secretion pathway protein M, EpsM"/>
    <property type="match status" value="1"/>
</dbReference>
<evidence type="ECO:0000256" key="9">
    <source>
        <dbReference type="ARBA" id="ARBA00023136"/>
    </source>
</evidence>
<dbReference type="NCBIfam" id="TIGR01709">
    <property type="entry name" value="typeII_sec_gspL"/>
    <property type="match status" value="1"/>
</dbReference>
<dbReference type="InterPro" id="IPR024230">
    <property type="entry name" value="GspL_cyto_dom"/>
</dbReference>
<evidence type="ECO:0000259" key="11">
    <source>
        <dbReference type="Pfam" id="PF05134"/>
    </source>
</evidence>
<name>A0A1H3BIE9_9GAMM</name>
<evidence type="ECO:0000256" key="3">
    <source>
        <dbReference type="ARBA" id="ARBA00022448"/>
    </source>
</evidence>
<comment type="function">
    <text evidence="10">Inner membrane component of the type II secretion system required for the energy-dependent secretion of extracellular factors such as proteases and toxins from the periplasm.</text>
</comment>
<dbReference type="InterPro" id="IPR025691">
    <property type="entry name" value="GspL_pp_dom"/>
</dbReference>
<feature type="domain" description="GspL cytoplasmic actin-ATPase-like" evidence="11">
    <location>
        <begin position="61"/>
        <end position="206"/>
    </location>
</feature>
<dbReference type="OrthoDB" id="7011844at2"/>
<evidence type="ECO:0000256" key="6">
    <source>
        <dbReference type="ARBA" id="ARBA00022692"/>
    </source>
</evidence>
<evidence type="ECO:0000256" key="4">
    <source>
        <dbReference type="ARBA" id="ARBA00022475"/>
    </source>
</evidence>
<reference evidence="13 14" key="1">
    <citation type="submission" date="2016-10" db="EMBL/GenBank/DDBJ databases">
        <authorList>
            <person name="de Groot N.N."/>
        </authorList>
    </citation>
    <scope>NUCLEOTIDE SEQUENCE [LARGE SCALE GENOMIC DNA]</scope>
    <source>
        <strain evidence="13 14">CGMCC 1.7059</strain>
    </source>
</reference>
<dbReference type="Pfam" id="PF05134">
    <property type="entry name" value="T2SSL"/>
    <property type="match status" value="1"/>
</dbReference>
<dbReference type="CDD" id="cd24017">
    <property type="entry name" value="ASKHA_T2SSL_N"/>
    <property type="match status" value="1"/>
</dbReference>
<keyword evidence="8" id="KW-1133">Transmembrane helix</keyword>
<comment type="subcellular location">
    <subcellularLocation>
        <location evidence="1">Cell inner membrane</location>
        <topology evidence="1">Single-pass membrane protein</topology>
    </subcellularLocation>
</comment>
<dbReference type="Gene3D" id="3.30.420.380">
    <property type="match status" value="1"/>
</dbReference>
<dbReference type="AlphaFoldDB" id="A0A1H3BIE9"/>
<dbReference type="GO" id="GO:0009276">
    <property type="term" value="C:Gram-negative-bacterium-type cell wall"/>
    <property type="evidence" value="ECO:0007669"/>
    <property type="project" value="InterPro"/>
</dbReference>
<evidence type="ECO:0000256" key="8">
    <source>
        <dbReference type="ARBA" id="ARBA00022989"/>
    </source>
</evidence>
<evidence type="ECO:0000256" key="10">
    <source>
        <dbReference type="PIRNR" id="PIRNR015761"/>
    </source>
</evidence>
<dbReference type="RefSeq" id="WP_091815859.1">
    <property type="nucleotide sequence ID" value="NZ_FNNE01000009.1"/>
</dbReference>
<dbReference type="GO" id="GO:0015627">
    <property type="term" value="C:type II protein secretion system complex"/>
    <property type="evidence" value="ECO:0007669"/>
    <property type="project" value="InterPro"/>
</dbReference>
<keyword evidence="7 10" id="KW-0653">Protein transport</keyword>
<protein>
    <recommendedName>
        <fullName evidence="10">Type II secretion system protein L</fullName>
        <shortName evidence="10">T2SS protein L</shortName>
    </recommendedName>
</protein>
<dbReference type="GO" id="GO:0015628">
    <property type="term" value="P:protein secretion by the type II secretion system"/>
    <property type="evidence" value="ECO:0007669"/>
    <property type="project" value="InterPro"/>
</dbReference>
<dbReference type="Proteomes" id="UP000199675">
    <property type="component" value="Unassembled WGS sequence"/>
</dbReference>
<evidence type="ECO:0000259" key="12">
    <source>
        <dbReference type="Pfam" id="PF12693"/>
    </source>
</evidence>
<dbReference type="SUPFAM" id="SSF53067">
    <property type="entry name" value="Actin-like ATPase domain"/>
    <property type="match status" value="1"/>
</dbReference>
<dbReference type="Pfam" id="PF12693">
    <property type="entry name" value="GspL_C"/>
    <property type="match status" value="1"/>
</dbReference>
<accession>A0A1H3BIE9</accession>
<dbReference type="InterPro" id="IPR043129">
    <property type="entry name" value="ATPase_NBD"/>
</dbReference>
<dbReference type="PIRSF" id="PIRSF015761">
    <property type="entry name" value="Protein_L"/>
    <property type="match status" value="1"/>
</dbReference>
<evidence type="ECO:0000313" key="13">
    <source>
        <dbReference type="EMBL" id="SDX41555.1"/>
    </source>
</evidence>
<evidence type="ECO:0000256" key="7">
    <source>
        <dbReference type="ARBA" id="ARBA00022927"/>
    </source>
</evidence>
<keyword evidence="3 10" id="KW-0813">Transport</keyword>
<evidence type="ECO:0000256" key="5">
    <source>
        <dbReference type="ARBA" id="ARBA00022519"/>
    </source>
</evidence>
<dbReference type="STRING" id="488533.SAMN04487960_10937"/>
<organism evidence="13 14">
    <name type="scientific">Marinobacter mobilis</name>
    <dbReference type="NCBI Taxonomy" id="488533"/>
    <lineage>
        <taxon>Bacteria</taxon>
        <taxon>Pseudomonadati</taxon>
        <taxon>Pseudomonadota</taxon>
        <taxon>Gammaproteobacteria</taxon>
        <taxon>Pseudomonadales</taxon>
        <taxon>Marinobacteraceae</taxon>
        <taxon>Marinobacter</taxon>
    </lineage>
</organism>
<sequence>MSYRLYVHCDTMITEEMASAGDVVFDWVLLDAGGDVQARGSGDRRDSIEQVLVQNALDNVNMIGLIPGDEVLFCVADIPAKQARFIRQALPFAIEEQLAQDVETMHLALGANAEDGYRVAAIDRNAMAHWSELFGQWANTRLTAIYSDAAMLPVGDDDWAICLSGDTALLASKRGEWLRMNADNLSMFAGTLTVPPEDEVVSDVRITLYGDQGAQDSHLNLEAVFSSNSAIALKREVLEVSTVELFAHAHYRHLCEPINLCEGEFAIGSSNTSALRPWRPLIAVACTWFVLQVGLEIGLGFYQQHKAEQIQQQAMSIYAQYFPQDRRTNAGNVRRVVEGQLRQAGSDGGIADFLSLIKQTGQQFDALPGKEAVSFTSLNYSQSRGELIVDLRADSFNKLSALRNALVQRGLDADIGSVVNEASGARGRLTISGG</sequence>